<gene>
    <name evidence="2" type="ORF">ACFP3J_10045</name>
</gene>
<comment type="caution">
    <text evidence="2">The sequence shown here is derived from an EMBL/GenBank/DDBJ whole genome shotgun (WGS) entry which is preliminary data.</text>
</comment>
<dbReference type="Proteomes" id="UP001596065">
    <property type="component" value="Unassembled WGS sequence"/>
</dbReference>
<protein>
    <submittedName>
        <fullName evidence="2">Uncharacterized protein</fullName>
    </submittedName>
</protein>
<proteinExistence type="predicted"/>
<feature type="region of interest" description="Disordered" evidence="1">
    <location>
        <begin position="1"/>
        <end position="47"/>
    </location>
</feature>
<organism evidence="2 3">
    <name type="scientific">Streptomyces nogalater</name>
    <dbReference type="NCBI Taxonomy" id="38314"/>
    <lineage>
        <taxon>Bacteria</taxon>
        <taxon>Bacillati</taxon>
        <taxon>Actinomycetota</taxon>
        <taxon>Actinomycetes</taxon>
        <taxon>Kitasatosporales</taxon>
        <taxon>Streptomycetaceae</taxon>
        <taxon>Streptomyces</taxon>
    </lineage>
</organism>
<evidence type="ECO:0000313" key="2">
    <source>
        <dbReference type="EMBL" id="MFC5655827.1"/>
    </source>
</evidence>
<dbReference type="RefSeq" id="WP_382466721.1">
    <property type="nucleotide sequence ID" value="NZ_JBHSOE010000012.1"/>
</dbReference>
<name>A0ABW0WC62_STRNO</name>
<keyword evidence="3" id="KW-1185">Reference proteome</keyword>
<accession>A0ABW0WC62</accession>
<evidence type="ECO:0000313" key="3">
    <source>
        <dbReference type="Proteomes" id="UP001596065"/>
    </source>
</evidence>
<evidence type="ECO:0000256" key="1">
    <source>
        <dbReference type="SAM" id="MobiDB-lite"/>
    </source>
</evidence>
<reference evidence="3" key="1">
    <citation type="journal article" date="2019" name="Int. J. Syst. Evol. Microbiol.">
        <title>The Global Catalogue of Microorganisms (GCM) 10K type strain sequencing project: providing services to taxonomists for standard genome sequencing and annotation.</title>
        <authorList>
            <consortium name="The Broad Institute Genomics Platform"/>
            <consortium name="The Broad Institute Genome Sequencing Center for Infectious Disease"/>
            <person name="Wu L."/>
            <person name="Ma J."/>
        </authorList>
    </citation>
    <scope>NUCLEOTIDE SEQUENCE [LARGE SCALE GENOMIC DNA]</scope>
    <source>
        <strain evidence="3">KCTC 5701</strain>
    </source>
</reference>
<sequence length="47" mass="5051">MRCGTLRVRPATPARDATNRCPTTRALPAPGTIRTDPTTTPICEEPS</sequence>
<dbReference type="EMBL" id="JBHSOE010000012">
    <property type="protein sequence ID" value="MFC5655827.1"/>
    <property type="molecule type" value="Genomic_DNA"/>
</dbReference>